<organism evidence="1 2">
    <name type="scientific">Oleoguttula mirabilis</name>
    <dbReference type="NCBI Taxonomy" id="1507867"/>
    <lineage>
        <taxon>Eukaryota</taxon>
        <taxon>Fungi</taxon>
        <taxon>Dikarya</taxon>
        <taxon>Ascomycota</taxon>
        <taxon>Pezizomycotina</taxon>
        <taxon>Dothideomycetes</taxon>
        <taxon>Dothideomycetidae</taxon>
        <taxon>Mycosphaerellales</taxon>
        <taxon>Teratosphaeriaceae</taxon>
        <taxon>Oleoguttula</taxon>
    </lineage>
</organism>
<accession>A0AAV9JYX3</accession>
<proteinExistence type="predicted"/>
<evidence type="ECO:0000313" key="1">
    <source>
        <dbReference type="EMBL" id="KAK4550864.1"/>
    </source>
</evidence>
<dbReference type="EMBL" id="JAVFHQ010000001">
    <property type="protein sequence ID" value="KAK4550864.1"/>
    <property type="molecule type" value="Genomic_DNA"/>
</dbReference>
<keyword evidence="2" id="KW-1185">Reference proteome</keyword>
<protein>
    <submittedName>
        <fullName evidence="1">Uncharacterized protein</fullName>
    </submittedName>
</protein>
<name>A0AAV9JYX3_9PEZI</name>
<comment type="caution">
    <text evidence="1">The sequence shown here is derived from an EMBL/GenBank/DDBJ whole genome shotgun (WGS) entry which is preliminary data.</text>
</comment>
<sequence>PYKGFPSEAHYLAALHEWAESKKYIQTTDTTLYGFYGENTIEDYASRPKIEGLGLRRKWRARKEAKRETKGSRRNTVT</sequence>
<feature type="non-terminal residue" evidence="1">
    <location>
        <position position="1"/>
    </location>
</feature>
<dbReference type="Proteomes" id="UP001324427">
    <property type="component" value="Unassembled WGS sequence"/>
</dbReference>
<evidence type="ECO:0000313" key="2">
    <source>
        <dbReference type="Proteomes" id="UP001324427"/>
    </source>
</evidence>
<dbReference type="AlphaFoldDB" id="A0AAV9JYX3"/>
<reference evidence="1 2" key="1">
    <citation type="submission" date="2021-11" db="EMBL/GenBank/DDBJ databases">
        <title>Black yeast isolated from Biological Soil Crust.</title>
        <authorList>
            <person name="Kurbessoian T."/>
        </authorList>
    </citation>
    <scope>NUCLEOTIDE SEQUENCE [LARGE SCALE GENOMIC DNA]</scope>
    <source>
        <strain evidence="1 2">CCFEE 5522</strain>
    </source>
</reference>
<gene>
    <name evidence="1" type="ORF">LTR36_000444</name>
</gene>